<protein>
    <submittedName>
        <fullName evidence="1">Uncharacterized protein</fullName>
    </submittedName>
</protein>
<name>A0AA40LM92_CNENI</name>
<organism evidence="1 2">
    <name type="scientific">Cnephaeus nilssonii</name>
    <name type="common">Northern bat</name>
    <name type="synonym">Eptesicus nilssonii</name>
    <dbReference type="NCBI Taxonomy" id="3371016"/>
    <lineage>
        <taxon>Eukaryota</taxon>
        <taxon>Metazoa</taxon>
        <taxon>Chordata</taxon>
        <taxon>Craniata</taxon>
        <taxon>Vertebrata</taxon>
        <taxon>Euteleostomi</taxon>
        <taxon>Mammalia</taxon>
        <taxon>Eutheria</taxon>
        <taxon>Laurasiatheria</taxon>
        <taxon>Chiroptera</taxon>
        <taxon>Yangochiroptera</taxon>
        <taxon>Vespertilionidae</taxon>
        <taxon>Cnephaeus</taxon>
    </lineage>
</organism>
<evidence type="ECO:0000313" key="1">
    <source>
        <dbReference type="EMBL" id="KAK1336628.1"/>
    </source>
</evidence>
<dbReference type="EMBL" id="JAULJE010000012">
    <property type="protein sequence ID" value="KAK1336628.1"/>
    <property type="molecule type" value="Genomic_DNA"/>
</dbReference>
<keyword evidence="2" id="KW-1185">Reference proteome</keyword>
<accession>A0AA40LM92</accession>
<reference evidence="1" key="1">
    <citation type="submission" date="2023-06" db="EMBL/GenBank/DDBJ databases">
        <title>Reference genome for the Northern bat (Eptesicus nilssonii), a most northern bat species.</title>
        <authorList>
            <person name="Laine V.N."/>
            <person name="Pulliainen A.T."/>
            <person name="Lilley T.M."/>
        </authorList>
    </citation>
    <scope>NUCLEOTIDE SEQUENCE</scope>
    <source>
        <strain evidence="1">BLF_Eptnil</strain>
        <tissue evidence="1">Kidney</tissue>
    </source>
</reference>
<evidence type="ECO:0000313" key="2">
    <source>
        <dbReference type="Proteomes" id="UP001177744"/>
    </source>
</evidence>
<comment type="caution">
    <text evidence="1">The sequence shown here is derived from an EMBL/GenBank/DDBJ whole genome shotgun (WGS) entry which is preliminary data.</text>
</comment>
<proteinExistence type="predicted"/>
<dbReference type="Proteomes" id="UP001177744">
    <property type="component" value="Unassembled WGS sequence"/>
</dbReference>
<dbReference type="AlphaFoldDB" id="A0AA40LM92"/>
<sequence>MPQVPSQYEPSQSIKCLVIKDLTWDLNIHVIKSILHPLGLHPTIEQSHPPLTSSTGFSPPPPLQSGTSALWRCPTGEKPRIMATNMDFINIKELLENYTWDEYAIIVTSLT</sequence>
<gene>
    <name evidence="1" type="ORF">QTO34_002662</name>
</gene>